<dbReference type="InterPro" id="IPR011513">
    <property type="entry name" value="Nse1"/>
</dbReference>
<keyword evidence="1" id="KW-0234">DNA repair</keyword>
<dbReference type="Gene3D" id="1.10.10.10">
    <property type="entry name" value="Winged helix-like DNA-binding domain superfamily/Winged helix DNA-binding domain"/>
    <property type="match status" value="1"/>
</dbReference>
<proteinExistence type="inferred from homology"/>
<name>A0A183V515_TOXCA</name>
<dbReference type="GO" id="GO:0008270">
    <property type="term" value="F:zinc ion binding"/>
    <property type="evidence" value="ECO:0007669"/>
    <property type="project" value="UniProtKB-KW"/>
</dbReference>
<dbReference type="PANTHER" id="PTHR20973">
    <property type="entry name" value="NON-SMC ELEMENT 1-RELATED"/>
    <property type="match status" value="1"/>
</dbReference>
<dbReference type="GO" id="GO:0061630">
    <property type="term" value="F:ubiquitin protein ligase activity"/>
    <property type="evidence" value="ECO:0007669"/>
    <property type="project" value="UniProtKB-EC"/>
</dbReference>
<dbReference type="GO" id="GO:0000724">
    <property type="term" value="P:double-strand break repair via homologous recombination"/>
    <property type="evidence" value="ECO:0007669"/>
    <property type="project" value="TreeGrafter"/>
</dbReference>
<dbReference type="GO" id="GO:0005634">
    <property type="term" value="C:nucleus"/>
    <property type="evidence" value="ECO:0007669"/>
    <property type="project" value="UniProtKB-SubCell"/>
</dbReference>
<evidence type="ECO:0000256" key="1">
    <source>
        <dbReference type="RuleBase" id="RU368018"/>
    </source>
</evidence>
<dbReference type="Proteomes" id="UP000050794">
    <property type="component" value="Unassembled WGS sequence"/>
</dbReference>
<keyword evidence="1" id="KW-0862">Zinc</keyword>
<dbReference type="AlphaFoldDB" id="A0A183V515"/>
<keyword evidence="1" id="KW-0808">Transferase</keyword>
<dbReference type="EC" id="2.3.2.27" evidence="1"/>
<dbReference type="EMBL" id="UYWY01023127">
    <property type="protein sequence ID" value="VDM47155.1"/>
    <property type="molecule type" value="Genomic_DNA"/>
</dbReference>
<keyword evidence="1" id="KW-0479">Metal-binding</keyword>
<dbReference type="WBParaSite" id="TCNE_0001583601-mRNA-1">
    <property type="protein sequence ID" value="TCNE_0001583601-mRNA-1"/>
    <property type="gene ID" value="TCNE_0001583601"/>
</dbReference>
<dbReference type="Pfam" id="PF07574">
    <property type="entry name" value="SMC_Nse1"/>
    <property type="match status" value="1"/>
</dbReference>
<dbReference type="InterPro" id="IPR046349">
    <property type="entry name" value="C1-like_sf"/>
</dbReference>
<dbReference type="SUPFAM" id="SSF57889">
    <property type="entry name" value="Cysteine-rich domain"/>
    <property type="match status" value="1"/>
</dbReference>
<comment type="subcellular location">
    <subcellularLocation>
        <location evidence="1">Nucleus</location>
    </subcellularLocation>
</comment>
<dbReference type="GO" id="GO:0030915">
    <property type="term" value="C:Smc5-Smc6 complex"/>
    <property type="evidence" value="ECO:0007669"/>
    <property type="project" value="UniProtKB-UniRule"/>
</dbReference>
<dbReference type="InterPro" id="IPR036388">
    <property type="entry name" value="WH-like_DNA-bd_sf"/>
</dbReference>
<comment type="subunit">
    <text evidence="1">Component of the Smc5-Smc6 complex.</text>
</comment>
<keyword evidence="1" id="KW-0233">DNA recombination</keyword>
<reference evidence="2 3" key="2">
    <citation type="submission" date="2018-11" db="EMBL/GenBank/DDBJ databases">
        <authorList>
            <consortium name="Pathogen Informatics"/>
        </authorList>
    </citation>
    <scope>NUCLEOTIDE SEQUENCE [LARGE SCALE GENOMIC DNA]</scope>
</reference>
<reference evidence="4" key="1">
    <citation type="submission" date="2016-06" db="UniProtKB">
        <authorList>
            <consortium name="WormBaseParasite"/>
        </authorList>
    </citation>
    <scope>IDENTIFICATION</scope>
</reference>
<keyword evidence="1" id="KW-0227">DNA damage</keyword>
<keyword evidence="3" id="KW-1185">Reference proteome</keyword>
<gene>
    <name evidence="2" type="ORF">TCNE_LOCUS15834</name>
</gene>
<comment type="catalytic activity">
    <reaction evidence="1">
        <text>S-ubiquitinyl-[E2 ubiquitin-conjugating enzyme]-L-cysteine + [acceptor protein]-L-lysine = [E2 ubiquitin-conjugating enzyme]-L-cysteine + N(6)-ubiquitinyl-[acceptor protein]-L-lysine.</text>
        <dbReference type="EC" id="2.3.2.27"/>
    </reaction>
</comment>
<evidence type="ECO:0000313" key="4">
    <source>
        <dbReference type="WBParaSite" id="TCNE_0001583601-mRNA-1"/>
    </source>
</evidence>
<keyword evidence="1" id="KW-0833">Ubl conjugation pathway</keyword>
<dbReference type="PANTHER" id="PTHR20973:SF0">
    <property type="entry name" value="NON-STRUCTURAL MAINTENANCE OF CHROMOSOMES ELEMENT 1 HOMOLOG"/>
    <property type="match status" value="1"/>
</dbReference>
<sequence length="363" mass="40914">METLSTIVKNYSEIHRHLVRYLMHKGYTQTGDFCGKLVTFIECYGNPSERQKEKLHSLSKKETRSVLIGMLHCLNENLNVFGIRVVEITDEHDEDTDYITLVNSRPFSETLQGVSGWKRGEVALFNEWLGMICSSEDGQFSKTEAIGVASDFFNTASQKRAQRLLDELLADKWLCMGQDGERIRLSARALAELEVGLVNKFSLETCVQCKRVILMKRRALHCNACDAYLHHHCAARLRRSMRSGNLKCRGDLGRCGAVLEFPAANDHTNNGEAYVNGEEALHMDEVDLETVAGNVADSLSQIFLLTPRAEIRARAYELMGAHSAREFAAHVERRINAYLQLGNEANDNRQTTSESFVHKSQVA</sequence>
<evidence type="ECO:0000313" key="2">
    <source>
        <dbReference type="EMBL" id="VDM47155.1"/>
    </source>
</evidence>
<keyword evidence="1" id="KW-0539">Nucleus</keyword>
<accession>A0A183V515</accession>
<organism evidence="3 4">
    <name type="scientific">Toxocara canis</name>
    <name type="common">Canine roundworm</name>
    <dbReference type="NCBI Taxonomy" id="6265"/>
    <lineage>
        <taxon>Eukaryota</taxon>
        <taxon>Metazoa</taxon>
        <taxon>Ecdysozoa</taxon>
        <taxon>Nematoda</taxon>
        <taxon>Chromadorea</taxon>
        <taxon>Rhabditida</taxon>
        <taxon>Spirurina</taxon>
        <taxon>Ascaridomorpha</taxon>
        <taxon>Ascaridoidea</taxon>
        <taxon>Toxocaridae</taxon>
        <taxon>Toxocara</taxon>
    </lineage>
</organism>
<evidence type="ECO:0000313" key="3">
    <source>
        <dbReference type="Proteomes" id="UP000050794"/>
    </source>
</evidence>
<protein>
    <recommendedName>
        <fullName evidence="1">Non-structural maintenance of chromosomes element 1 homolog</fullName>
        <ecNumber evidence="1">2.3.2.27</ecNumber>
    </recommendedName>
</protein>
<comment type="similarity">
    <text evidence="1">Belongs to the NSE1 family.</text>
</comment>
<keyword evidence="1" id="KW-0863">Zinc-finger</keyword>